<dbReference type="AlphaFoldDB" id="A0A8C3EAQ0"/>
<evidence type="ECO:0000256" key="9">
    <source>
        <dbReference type="ARBA" id="ARBA00023160"/>
    </source>
</evidence>
<dbReference type="Pfam" id="PF01151">
    <property type="entry name" value="ELO"/>
    <property type="match status" value="1"/>
</dbReference>
<feature type="transmembrane region" description="Helical" evidence="10">
    <location>
        <begin position="38"/>
        <end position="56"/>
    </location>
</feature>
<accession>A0A8C3EAQ0</accession>
<evidence type="ECO:0000313" key="11">
    <source>
        <dbReference type="Ensembl" id="ENSCMUP00000015482.1"/>
    </source>
</evidence>
<evidence type="ECO:0000256" key="8">
    <source>
        <dbReference type="ARBA" id="ARBA00023136"/>
    </source>
</evidence>
<keyword evidence="9 10" id="KW-0275">Fatty acid biosynthesis</keyword>
<keyword evidence="6 10" id="KW-1133">Transmembrane helix</keyword>
<dbReference type="GO" id="GO:0009922">
    <property type="term" value="F:fatty acid elongase activity"/>
    <property type="evidence" value="ECO:0007669"/>
    <property type="project" value="UniProtKB-EC"/>
</dbReference>
<keyword evidence="4 10" id="KW-0812">Transmembrane</keyword>
<dbReference type="GO" id="GO:0034625">
    <property type="term" value="P:fatty acid elongation, monounsaturated fatty acid"/>
    <property type="evidence" value="ECO:0007669"/>
    <property type="project" value="TreeGrafter"/>
</dbReference>
<keyword evidence="8 10" id="KW-0472">Membrane</keyword>
<evidence type="ECO:0000256" key="10">
    <source>
        <dbReference type="RuleBase" id="RU361115"/>
    </source>
</evidence>
<dbReference type="GO" id="GO:0030148">
    <property type="term" value="P:sphingolipid biosynthetic process"/>
    <property type="evidence" value="ECO:0007669"/>
    <property type="project" value="TreeGrafter"/>
</dbReference>
<keyword evidence="7 10" id="KW-0443">Lipid metabolism</keyword>
<comment type="caution">
    <text evidence="10">Lacks conserved residue(s) required for the propagation of feature annotation.</text>
</comment>
<dbReference type="PANTHER" id="PTHR11157:SF68">
    <property type="entry name" value="ELONGATION OF VERY LONG CHAIN FATTY ACIDS PROTEIN 3"/>
    <property type="match status" value="1"/>
</dbReference>
<evidence type="ECO:0000256" key="3">
    <source>
        <dbReference type="ARBA" id="ARBA00022679"/>
    </source>
</evidence>
<evidence type="ECO:0000256" key="2">
    <source>
        <dbReference type="ARBA" id="ARBA00022516"/>
    </source>
</evidence>
<protein>
    <recommendedName>
        <fullName evidence="10">Elongation of very long chain fatty acids protein</fullName>
        <ecNumber evidence="10">2.3.1.199</ecNumber>
    </recommendedName>
    <alternativeName>
        <fullName evidence="10">Very-long-chain 3-oxoacyl-CoA synthase</fullName>
    </alternativeName>
</protein>
<keyword evidence="2 10" id="KW-0444">Lipid biosynthesis</keyword>
<dbReference type="OMA" id="FSFETHF"/>
<comment type="catalytic activity">
    <reaction evidence="10">
        <text>a very-long-chain acyl-CoA + malonyl-CoA + H(+) = a very-long-chain 3-oxoacyl-CoA + CO2 + CoA</text>
        <dbReference type="Rhea" id="RHEA:32727"/>
        <dbReference type="ChEBI" id="CHEBI:15378"/>
        <dbReference type="ChEBI" id="CHEBI:16526"/>
        <dbReference type="ChEBI" id="CHEBI:57287"/>
        <dbReference type="ChEBI" id="CHEBI:57384"/>
        <dbReference type="ChEBI" id="CHEBI:90725"/>
        <dbReference type="ChEBI" id="CHEBI:90736"/>
        <dbReference type="EC" id="2.3.1.199"/>
    </reaction>
</comment>
<comment type="similarity">
    <text evidence="10">Belongs to the ELO family.</text>
</comment>
<dbReference type="GO" id="GO:0034626">
    <property type="term" value="P:fatty acid elongation, polyunsaturated fatty acid"/>
    <property type="evidence" value="ECO:0007669"/>
    <property type="project" value="TreeGrafter"/>
</dbReference>
<dbReference type="GO" id="GO:0042761">
    <property type="term" value="P:very long-chain fatty acid biosynthetic process"/>
    <property type="evidence" value="ECO:0007669"/>
    <property type="project" value="TreeGrafter"/>
</dbReference>
<dbReference type="PANTHER" id="PTHR11157">
    <property type="entry name" value="FATTY ACID ACYL TRANSFERASE-RELATED"/>
    <property type="match status" value="1"/>
</dbReference>
<proteinExistence type="inferred from homology"/>
<evidence type="ECO:0000256" key="6">
    <source>
        <dbReference type="ARBA" id="ARBA00022989"/>
    </source>
</evidence>
<organism evidence="11 12">
    <name type="scientific">Corvus moneduloides</name>
    <name type="common">New Caledonian crow</name>
    <dbReference type="NCBI Taxonomy" id="1196302"/>
    <lineage>
        <taxon>Eukaryota</taxon>
        <taxon>Metazoa</taxon>
        <taxon>Chordata</taxon>
        <taxon>Craniata</taxon>
        <taxon>Vertebrata</taxon>
        <taxon>Euteleostomi</taxon>
        <taxon>Archelosauria</taxon>
        <taxon>Archosauria</taxon>
        <taxon>Dinosauria</taxon>
        <taxon>Saurischia</taxon>
        <taxon>Theropoda</taxon>
        <taxon>Coelurosauria</taxon>
        <taxon>Aves</taxon>
        <taxon>Neognathae</taxon>
        <taxon>Neoaves</taxon>
        <taxon>Telluraves</taxon>
        <taxon>Australaves</taxon>
        <taxon>Passeriformes</taxon>
        <taxon>Corvoidea</taxon>
        <taxon>Corvidae</taxon>
        <taxon>Corvus</taxon>
    </lineage>
</organism>
<keyword evidence="3 10" id="KW-0808">Transferase</keyword>
<name>A0A8C3EAQ0_CORMO</name>
<dbReference type="EC" id="2.3.1.199" evidence="10"/>
<dbReference type="Proteomes" id="UP000694553">
    <property type="component" value="Unassembled WGS sequence"/>
</dbReference>
<evidence type="ECO:0000313" key="12">
    <source>
        <dbReference type="Proteomes" id="UP000694553"/>
    </source>
</evidence>
<evidence type="ECO:0000256" key="1">
    <source>
        <dbReference type="ARBA" id="ARBA00004141"/>
    </source>
</evidence>
<reference evidence="11" key="2">
    <citation type="submission" date="2025-08" db="UniProtKB">
        <authorList>
            <consortium name="Ensembl"/>
        </authorList>
    </citation>
    <scope>IDENTIFICATION</scope>
</reference>
<reference evidence="12" key="1">
    <citation type="submission" date="2019-10" db="EMBL/GenBank/DDBJ databases">
        <title>Corvus moneduloides (New Caledonian crow) genome, bCorMon1, primary haplotype.</title>
        <authorList>
            <person name="Rutz C."/>
            <person name="Fungtammasan C."/>
            <person name="Mountcastle J."/>
            <person name="Formenti G."/>
            <person name="Chow W."/>
            <person name="Howe K."/>
            <person name="Steele M.P."/>
            <person name="Fernandes J."/>
            <person name="Gilbert M.T.P."/>
            <person name="Fedrigo O."/>
            <person name="Jarvis E.D."/>
            <person name="Gemmell N."/>
        </authorList>
    </citation>
    <scope>NUCLEOTIDE SEQUENCE [LARGE SCALE GENOMIC DNA]</scope>
</reference>
<evidence type="ECO:0000256" key="7">
    <source>
        <dbReference type="ARBA" id="ARBA00023098"/>
    </source>
</evidence>
<dbReference type="Ensembl" id="ENSCMUT00000016640.2">
    <property type="protein sequence ID" value="ENSCMUP00000015482.1"/>
    <property type="gene ID" value="ENSCMUG00000009637.2"/>
</dbReference>
<reference evidence="11" key="3">
    <citation type="submission" date="2025-09" db="UniProtKB">
        <authorList>
            <consortium name="Ensembl"/>
        </authorList>
    </citation>
    <scope>IDENTIFICATION</scope>
</reference>
<evidence type="ECO:0000256" key="5">
    <source>
        <dbReference type="ARBA" id="ARBA00022832"/>
    </source>
</evidence>
<dbReference type="GO" id="GO:0005789">
    <property type="term" value="C:endoplasmic reticulum membrane"/>
    <property type="evidence" value="ECO:0007669"/>
    <property type="project" value="TreeGrafter"/>
</dbReference>
<keyword evidence="5 10" id="KW-0276">Fatty acid metabolism</keyword>
<keyword evidence="12" id="KW-1185">Reference proteome</keyword>
<dbReference type="InterPro" id="IPR002076">
    <property type="entry name" value="ELO_fam"/>
</dbReference>
<comment type="subcellular location">
    <subcellularLocation>
        <location evidence="1">Membrane</location>
        <topology evidence="1">Multi-pass membrane protein</topology>
    </subcellularLocation>
</comment>
<evidence type="ECO:0000256" key="4">
    <source>
        <dbReference type="ARBA" id="ARBA00022692"/>
    </source>
</evidence>
<dbReference type="GO" id="GO:0019367">
    <property type="term" value="P:fatty acid elongation, saturated fatty acid"/>
    <property type="evidence" value="ECO:0007669"/>
    <property type="project" value="TreeGrafter"/>
</dbReference>
<sequence>METNIDPSELQLLGAYDFEKNFNHLEARKWMEENWQKSFIIGFIYLITVFGIQHFMKEQRPFSLRVPLTLWSFSLTLFR</sequence>